<organism evidence="2 3">
    <name type="scientific">Haloferula sargassicola</name>
    <dbReference type="NCBI Taxonomy" id="490096"/>
    <lineage>
        <taxon>Bacteria</taxon>
        <taxon>Pseudomonadati</taxon>
        <taxon>Verrucomicrobiota</taxon>
        <taxon>Verrucomicrobiia</taxon>
        <taxon>Verrucomicrobiales</taxon>
        <taxon>Verrucomicrobiaceae</taxon>
        <taxon>Haloferula</taxon>
    </lineage>
</organism>
<reference evidence="2 3" key="1">
    <citation type="submission" date="2024-02" db="EMBL/GenBank/DDBJ databases">
        <title>Haloferula sargassicola NBRC 104335.</title>
        <authorList>
            <person name="Ichikawa N."/>
            <person name="Katano-Makiyama Y."/>
            <person name="Hidaka K."/>
        </authorList>
    </citation>
    <scope>NUCLEOTIDE SEQUENCE [LARGE SCALE GENOMIC DNA]</scope>
    <source>
        <strain evidence="2 3">NBRC 104335</strain>
    </source>
</reference>
<comment type="caution">
    <text evidence="2">The sequence shown here is derived from an EMBL/GenBank/DDBJ whole genome shotgun (WGS) entry which is preliminary data.</text>
</comment>
<keyword evidence="3" id="KW-1185">Reference proteome</keyword>
<keyword evidence="1" id="KW-0732">Signal</keyword>
<dbReference type="SUPFAM" id="SSF56935">
    <property type="entry name" value="Porins"/>
    <property type="match status" value="1"/>
</dbReference>
<evidence type="ECO:0000313" key="2">
    <source>
        <dbReference type="EMBL" id="GAA5482754.1"/>
    </source>
</evidence>
<dbReference type="InterPro" id="IPR010870">
    <property type="entry name" value="Porin_O/P"/>
</dbReference>
<sequence length="420" mass="48218">MTPARSARRLLVSTLLATAAAQAGSEPAPDAKEEKKPKAKGWDFCEWIQDDPGVLYEDEDSWFLNKVEIGGRFHYQAAYLGGKDINGRHFHDTYDEYRRARIESKWELARFFTAEVNVNLVDDRRFRDSYPYELDWGYDTFDTLTLELDLDKALDLDWLDKLELTYGKMKLKVGEENHQSSREILTIERSAISDRIGGDASRPTGGVLAIGKDDFDLTLGVFSGEDDADVLGSWNDGLFYYASLAWEPEDEWRFVFDQVVNDQHHRDMALGFAWVSSLSGVYEEDDWGILVNGVYGDNGGDQEGNANPRRQGDFWGGVVMPWYWILEDKLQFVCAYQYQRAQEEEGIRLDSRYIRARHDDPLIDVENGRGDRSRTLYAGLNYYICDNNAKIMGGISRTNLDTRKGEVSAWSYLIAFRTYF</sequence>
<gene>
    <name evidence="2" type="ORF">Hsar01_01978</name>
</gene>
<dbReference type="EMBL" id="BAABRI010000009">
    <property type="protein sequence ID" value="GAA5482754.1"/>
    <property type="molecule type" value="Genomic_DNA"/>
</dbReference>
<evidence type="ECO:0000313" key="3">
    <source>
        <dbReference type="Proteomes" id="UP001476282"/>
    </source>
</evidence>
<name>A0ABP9UN46_9BACT</name>
<dbReference type="InterPro" id="IPR023614">
    <property type="entry name" value="Porin_dom_sf"/>
</dbReference>
<dbReference type="Pfam" id="PF07396">
    <property type="entry name" value="Porin_O_P"/>
    <property type="match status" value="1"/>
</dbReference>
<evidence type="ECO:0008006" key="4">
    <source>
        <dbReference type="Google" id="ProtNLM"/>
    </source>
</evidence>
<dbReference type="RefSeq" id="WP_353566884.1">
    <property type="nucleotide sequence ID" value="NZ_BAABRI010000009.1"/>
</dbReference>
<feature type="signal peptide" evidence="1">
    <location>
        <begin position="1"/>
        <end position="23"/>
    </location>
</feature>
<dbReference type="Gene3D" id="2.40.160.10">
    <property type="entry name" value="Porin"/>
    <property type="match status" value="1"/>
</dbReference>
<dbReference type="Proteomes" id="UP001476282">
    <property type="component" value="Unassembled WGS sequence"/>
</dbReference>
<protein>
    <recommendedName>
        <fullName evidence="4">Phosphate-selective porin O and P</fullName>
    </recommendedName>
</protein>
<evidence type="ECO:0000256" key="1">
    <source>
        <dbReference type="SAM" id="SignalP"/>
    </source>
</evidence>
<proteinExistence type="predicted"/>
<feature type="chain" id="PRO_5047162775" description="Phosphate-selective porin O and P" evidence="1">
    <location>
        <begin position="24"/>
        <end position="420"/>
    </location>
</feature>
<accession>A0ABP9UN46</accession>